<proteinExistence type="predicted"/>
<dbReference type="CDD" id="cd04607">
    <property type="entry name" value="CBS_pair_NTP_transferase_assoc"/>
    <property type="match status" value="1"/>
</dbReference>
<dbReference type="PANTHER" id="PTHR22572">
    <property type="entry name" value="SUGAR-1-PHOSPHATE GUANYL TRANSFERASE"/>
    <property type="match status" value="1"/>
</dbReference>
<protein>
    <submittedName>
        <fullName evidence="3">Alcohol dehydrogenase</fullName>
    </submittedName>
</protein>
<organism evidence="3 4">
    <name type="scientific">Pseudodesulfovibrio sediminis</name>
    <dbReference type="NCBI Taxonomy" id="2810563"/>
    <lineage>
        <taxon>Bacteria</taxon>
        <taxon>Pseudomonadati</taxon>
        <taxon>Thermodesulfobacteriota</taxon>
        <taxon>Desulfovibrionia</taxon>
        <taxon>Desulfovibrionales</taxon>
        <taxon>Desulfovibrionaceae</taxon>
    </lineage>
</organism>
<evidence type="ECO:0000313" key="4">
    <source>
        <dbReference type="Proteomes" id="UP001053296"/>
    </source>
</evidence>
<evidence type="ECO:0000259" key="2">
    <source>
        <dbReference type="PROSITE" id="PS51371"/>
    </source>
</evidence>
<dbReference type="Pfam" id="PF00483">
    <property type="entry name" value="NTP_transferase"/>
    <property type="match status" value="1"/>
</dbReference>
<dbReference type="CDD" id="cd06426">
    <property type="entry name" value="NTP_transferase_like_2"/>
    <property type="match status" value="1"/>
</dbReference>
<evidence type="ECO:0000313" key="3">
    <source>
        <dbReference type="EMBL" id="BCS87544.1"/>
    </source>
</evidence>
<reference evidence="3" key="1">
    <citation type="journal article" date="2022" name="Arch. Microbiol.">
        <title>Pseudodesulfovibrio sediminis sp. nov., a mesophilic and neutrophilic sulfate-reducing bacterium isolated from sediment of a brackish lake.</title>
        <authorList>
            <person name="Takahashi A."/>
            <person name="Kojima H."/>
            <person name="Watanabe M."/>
            <person name="Fukui M."/>
        </authorList>
    </citation>
    <scope>NUCLEOTIDE SEQUENCE</scope>
    <source>
        <strain evidence="3">SF6</strain>
    </source>
</reference>
<dbReference type="Pfam" id="PF00571">
    <property type="entry name" value="CBS"/>
    <property type="match status" value="2"/>
</dbReference>
<dbReference type="RefSeq" id="WP_229593909.1">
    <property type="nucleotide sequence ID" value="NZ_AP024485.1"/>
</dbReference>
<dbReference type="SUPFAM" id="SSF54631">
    <property type="entry name" value="CBS-domain pair"/>
    <property type="match status" value="1"/>
</dbReference>
<name>A0ABM7P3Y3_9BACT</name>
<dbReference type="EMBL" id="AP024485">
    <property type="protein sequence ID" value="BCS87544.1"/>
    <property type="molecule type" value="Genomic_DNA"/>
</dbReference>
<keyword evidence="4" id="KW-1185">Reference proteome</keyword>
<sequence length="357" mass="40237">MQDWKKAVIPLSASIRDAVETINISSTQIALVTTEDGLLMGVITDGDIRRGLLASKPLDSPAREIMETNFFSARESDDPATLLATMREKDFRQVPILDANGRLVGLRTLIDMVAPRVRDNWVVLMAGGLGQRLRPLTEDCPKPLLTVGGKPLLKTILDQFAEYGFKKFYISVNYRAEMVEDYFGDGSKHGVEIRYLKEKEKLGTAGAVGLIPETPTEPLFVMNGDLLTRVDFPGMLDFHHDQNTRATMAVRSFDIQVPYGVVNVENHKITKLEEKPTHKFFVNAGIYVLDPDVAANIPKNQYLDMPTLFSQLMDKGETTAAFPIHEYWMDIGRKQDFDQANFDYDMHFRIKDDDPTC</sequence>
<dbReference type="InterPro" id="IPR046342">
    <property type="entry name" value="CBS_dom_sf"/>
</dbReference>
<dbReference type="InterPro" id="IPR005835">
    <property type="entry name" value="NTP_transferase_dom"/>
</dbReference>
<feature type="domain" description="CBS" evidence="2">
    <location>
        <begin position="1"/>
        <end position="60"/>
    </location>
</feature>
<dbReference type="Gene3D" id="3.10.580.10">
    <property type="entry name" value="CBS-domain"/>
    <property type="match status" value="1"/>
</dbReference>
<evidence type="ECO:0000256" key="1">
    <source>
        <dbReference type="PROSITE-ProRule" id="PRU00703"/>
    </source>
</evidence>
<gene>
    <name evidence="3" type="ORF">PSDVSF_07860</name>
</gene>
<dbReference type="Gene3D" id="3.90.550.10">
    <property type="entry name" value="Spore Coat Polysaccharide Biosynthesis Protein SpsA, Chain A"/>
    <property type="match status" value="1"/>
</dbReference>
<dbReference type="PROSITE" id="PS51371">
    <property type="entry name" value="CBS"/>
    <property type="match status" value="2"/>
</dbReference>
<dbReference type="InterPro" id="IPR029044">
    <property type="entry name" value="Nucleotide-diphossugar_trans"/>
</dbReference>
<keyword evidence="1" id="KW-0129">CBS domain</keyword>
<accession>A0ABM7P3Y3</accession>
<dbReference type="SUPFAM" id="SSF53448">
    <property type="entry name" value="Nucleotide-diphospho-sugar transferases"/>
    <property type="match status" value="1"/>
</dbReference>
<dbReference type="InterPro" id="IPR050486">
    <property type="entry name" value="Mannose-1P_guanyltransferase"/>
</dbReference>
<dbReference type="InterPro" id="IPR000644">
    <property type="entry name" value="CBS_dom"/>
</dbReference>
<dbReference type="Proteomes" id="UP001053296">
    <property type="component" value="Chromosome"/>
</dbReference>
<feature type="domain" description="CBS" evidence="2">
    <location>
        <begin position="66"/>
        <end position="122"/>
    </location>
</feature>